<dbReference type="AlphaFoldDB" id="A0A7X6JZ67"/>
<evidence type="ECO:0000259" key="9">
    <source>
        <dbReference type="Pfam" id="PF12704"/>
    </source>
</evidence>
<evidence type="ECO:0000259" key="8">
    <source>
        <dbReference type="Pfam" id="PF02687"/>
    </source>
</evidence>
<gene>
    <name evidence="10" type="ORF">HCU73_09605</name>
</gene>
<feature type="transmembrane region" description="Helical" evidence="7">
    <location>
        <begin position="267"/>
        <end position="289"/>
    </location>
</feature>
<evidence type="ECO:0000256" key="4">
    <source>
        <dbReference type="ARBA" id="ARBA00022692"/>
    </source>
</evidence>
<dbReference type="InterPro" id="IPR003838">
    <property type="entry name" value="ABC3_permease_C"/>
</dbReference>
<feature type="transmembrane region" description="Helical" evidence="7">
    <location>
        <begin position="658"/>
        <end position="676"/>
    </location>
</feature>
<comment type="caution">
    <text evidence="10">The sequence shown here is derived from an EMBL/GenBank/DDBJ whole genome shotgun (WGS) entry which is preliminary data.</text>
</comment>
<feature type="transmembrane region" description="Helical" evidence="7">
    <location>
        <begin position="358"/>
        <end position="376"/>
    </location>
</feature>
<keyword evidence="6 7" id="KW-0472">Membrane</keyword>
<feature type="transmembrane region" description="Helical" evidence="7">
    <location>
        <begin position="750"/>
        <end position="768"/>
    </location>
</feature>
<dbReference type="PANTHER" id="PTHR30489">
    <property type="entry name" value="LIPOPROTEIN-RELEASING SYSTEM TRANSMEMBRANE PROTEIN LOLE"/>
    <property type="match status" value="1"/>
</dbReference>
<dbReference type="InterPro" id="IPR025857">
    <property type="entry name" value="MacB_PCD"/>
</dbReference>
<evidence type="ECO:0000313" key="11">
    <source>
        <dbReference type="Proteomes" id="UP000526408"/>
    </source>
</evidence>
<evidence type="ECO:0000313" key="10">
    <source>
        <dbReference type="EMBL" id="NKX44845.1"/>
    </source>
</evidence>
<evidence type="ECO:0000256" key="6">
    <source>
        <dbReference type="ARBA" id="ARBA00023136"/>
    </source>
</evidence>
<evidence type="ECO:0000256" key="3">
    <source>
        <dbReference type="ARBA" id="ARBA00022475"/>
    </source>
</evidence>
<proteinExistence type="inferred from homology"/>
<dbReference type="InterPro" id="IPR051447">
    <property type="entry name" value="Lipoprotein-release_system"/>
</dbReference>
<evidence type="ECO:0000256" key="1">
    <source>
        <dbReference type="ARBA" id="ARBA00004651"/>
    </source>
</evidence>
<comment type="subcellular location">
    <subcellularLocation>
        <location evidence="1">Cell membrane</location>
        <topology evidence="1">Multi-pass membrane protein</topology>
    </subcellularLocation>
</comment>
<evidence type="ECO:0000256" key="2">
    <source>
        <dbReference type="ARBA" id="ARBA00005236"/>
    </source>
</evidence>
<comment type="similarity">
    <text evidence="2">Belongs to the ABC-4 integral membrane protein family. LolC/E subfamily.</text>
</comment>
<keyword evidence="3" id="KW-1003">Cell membrane</keyword>
<feature type="domain" description="ABC3 transporter permease C-terminal" evidence="8">
    <location>
        <begin position="271"/>
        <end position="386"/>
    </location>
</feature>
<feature type="domain" description="MacB-like periplasmic core" evidence="9">
    <location>
        <begin position="431"/>
        <end position="599"/>
    </location>
</feature>
<dbReference type="EMBL" id="JAAZQQ010000002">
    <property type="protein sequence ID" value="NKX44845.1"/>
    <property type="molecule type" value="Genomic_DNA"/>
</dbReference>
<reference evidence="10 11" key="1">
    <citation type="submission" date="2020-04" db="EMBL/GenBank/DDBJ databases">
        <authorList>
            <person name="Yoon J."/>
        </authorList>
    </citation>
    <scope>NUCLEOTIDE SEQUENCE [LARGE SCALE GENOMIC DNA]</scope>
    <source>
        <strain evidence="10 11">KMU-115</strain>
    </source>
</reference>
<feature type="transmembrane region" description="Helical" evidence="7">
    <location>
        <begin position="710"/>
        <end position="730"/>
    </location>
</feature>
<evidence type="ECO:0000256" key="5">
    <source>
        <dbReference type="ARBA" id="ARBA00022989"/>
    </source>
</evidence>
<dbReference type="Proteomes" id="UP000526408">
    <property type="component" value="Unassembled WGS sequence"/>
</dbReference>
<accession>A0A7X6JZ67</accession>
<dbReference type="PROSITE" id="PS51257">
    <property type="entry name" value="PROKAR_LIPOPROTEIN"/>
    <property type="match status" value="1"/>
</dbReference>
<evidence type="ECO:0000256" key="7">
    <source>
        <dbReference type="SAM" id="Phobius"/>
    </source>
</evidence>
<keyword evidence="11" id="KW-1185">Reference proteome</keyword>
<dbReference type="RefSeq" id="WP_168623185.1">
    <property type="nucleotide sequence ID" value="NZ_JAAZQQ010000002.1"/>
</dbReference>
<protein>
    <submittedName>
        <fullName evidence="10">FtsX-like permease family protein</fullName>
    </submittedName>
</protein>
<dbReference type="GO" id="GO:0098797">
    <property type="term" value="C:plasma membrane protein complex"/>
    <property type="evidence" value="ECO:0007669"/>
    <property type="project" value="TreeGrafter"/>
</dbReference>
<dbReference type="Pfam" id="PF12704">
    <property type="entry name" value="MacB_PCD"/>
    <property type="match status" value="1"/>
</dbReference>
<feature type="domain" description="ABC3 transporter permease C-terminal" evidence="8">
    <location>
        <begin position="659"/>
        <end position="774"/>
    </location>
</feature>
<feature type="transmembrane region" description="Helical" evidence="7">
    <location>
        <begin position="20"/>
        <end position="43"/>
    </location>
</feature>
<sequence>MQAIDIKLMRDFRRLWVQGLAIAVVLACGVAILLTAFGMHTALTDTRAAYYERNRFAEVFADARRAPDRLLPEIREIPGVYSAEARVQGMAVLDLPGRVAVAMGQMLSWPADDDPLLNVPILRTGLYPARAGEVMVTTSFAEANGFRIGDTFHANLNGQRRELTITGTALSPEFIYTIGPGALMPDNEGFGIIWMPEAELEAAFDMAGAFNHLALRLTADAVEADVLDALDALLDPYGGLGAYGRAQQVSDAFVSAEIDQLRGMAVVVPPIFFAISAFLVGMVMSRIVALDRAEIGLLKALGYTDLEISLHYLLLAALIAVIGVGLGWGLGTLLARAMAWQYARFFEFPYLLFRVPSWVYAMSGLAALATTMLGALRAALMAARLAPAVAMQPPAPPVFRKTILDRVMAAARLKQTTIMVLRSLIRWPVRSALTMLGLGAATAAVISASFMFDALARIIDLAFNQSYRQDAMVLFADDVPDTALSDLMRLPGVMQAEAQQFHAATLRNGPREKRVSIEARPEGATLSRVIGADGTPIDPPPGGILLSDRLAAQLEVGVGDTLEVEFMTGRRETHEMVVAGLVEQYFGLGAYVEIGYLDRLFRRAPTMSVGNILIDEPDLPALHAALQDTPRLSGLILMRENRAAFEDTISENVTVVNTVYAVIAILITVGVAYNGARIQLSERARELASLRILGFTRAEVSRVLVGETMLLALLAQPVGWLMGAWIARALASSFTSDLYAIPLVLEPKSFAWASLVVLAASLGSVMIVRRRIDRMDLVEVMKTRE</sequence>
<name>A0A7X6JZ67_9RHOB</name>
<dbReference type="Pfam" id="PF02687">
    <property type="entry name" value="FtsX"/>
    <property type="match status" value="2"/>
</dbReference>
<dbReference type="GO" id="GO:0044874">
    <property type="term" value="P:lipoprotein localization to outer membrane"/>
    <property type="evidence" value="ECO:0007669"/>
    <property type="project" value="TreeGrafter"/>
</dbReference>
<keyword evidence="5 7" id="KW-1133">Transmembrane helix</keyword>
<dbReference type="PANTHER" id="PTHR30489:SF0">
    <property type="entry name" value="LIPOPROTEIN-RELEASING SYSTEM TRANSMEMBRANE PROTEIN LOLE"/>
    <property type="match status" value="1"/>
</dbReference>
<keyword evidence="4 7" id="KW-0812">Transmembrane</keyword>
<feature type="transmembrane region" description="Helical" evidence="7">
    <location>
        <begin position="310"/>
        <end position="338"/>
    </location>
</feature>
<organism evidence="10 11">
    <name type="scientific">Roseicyclus persicicus</name>
    <dbReference type="NCBI Taxonomy" id="2650661"/>
    <lineage>
        <taxon>Bacteria</taxon>
        <taxon>Pseudomonadati</taxon>
        <taxon>Pseudomonadota</taxon>
        <taxon>Alphaproteobacteria</taxon>
        <taxon>Rhodobacterales</taxon>
        <taxon>Roseobacteraceae</taxon>
        <taxon>Roseicyclus</taxon>
    </lineage>
</organism>